<dbReference type="EMBL" id="SRLO01000066">
    <property type="protein sequence ID" value="TNN79247.1"/>
    <property type="molecule type" value="Genomic_DNA"/>
</dbReference>
<protein>
    <submittedName>
        <fullName evidence="2">Uncharacterized protein</fullName>
    </submittedName>
</protein>
<evidence type="ECO:0000313" key="2">
    <source>
        <dbReference type="EMBL" id="TNN79247.1"/>
    </source>
</evidence>
<keyword evidence="3" id="KW-1185">Reference proteome</keyword>
<proteinExistence type="predicted"/>
<evidence type="ECO:0000256" key="1">
    <source>
        <dbReference type="SAM" id="MobiDB-lite"/>
    </source>
</evidence>
<dbReference type="Proteomes" id="UP000314294">
    <property type="component" value="Unassembled WGS sequence"/>
</dbReference>
<organism evidence="2 3">
    <name type="scientific">Liparis tanakae</name>
    <name type="common">Tanaka's snailfish</name>
    <dbReference type="NCBI Taxonomy" id="230148"/>
    <lineage>
        <taxon>Eukaryota</taxon>
        <taxon>Metazoa</taxon>
        <taxon>Chordata</taxon>
        <taxon>Craniata</taxon>
        <taxon>Vertebrata</taxon>
        <taxon>Euteleostomi</taxon>
        <taxon>Actinopterygii</taxon>
        <taxon>Neopterygii</taxon>
        <taxon>Teleostei</taxon>
        <taxon>Neoteleostei</taxon>
        <taxon>Acanthomorphata</taxon>
        <taxon>Eupercaria</taxon>
        <taxon>Perciformes</taxon>
        <taxon>Cottioidei</taxon>
        <taxon>Cottales</taxon>
        <taxon>Liparidae</taxon>
        <taxon>Liparis</taxon>
    </lineage>
</organism>
<dbReference type="AlphaFoldDB" id="A0A4Z2IN99"/>
<gene>
    <name evidence="2" type="ORF">EYF80_010492</name>
</gene>
<comment type="caution">
    <text evidence="2">The sequence shown here is derived from an EMBL/GenBank/DDBJ whole genome shotgun (WGS) entry which is preliminary data.</text>
</comment>
<sequence length="86" mass="9673">MERRWDGETVGRFKSQKTMPRRTLQSADASARTDAPRLGGLCTRSGDEGHDELYTSTAFAPVFSSRFTHTPLRSCWAEPIQQVEVV</sequence>
<reference evidence="2 3" key="1">
    <citation type="submission" date="2019-03" db="EMBL/GenBank/DDBJ databases">
        <title>First draft genome of Liparis tanakae, snailfish: a comprehensive survey of snailfish specific genes.</title>
        <authorList>
            <person name="Kim W."/>
            <person name="Song I."/>
            <person name="Jeong J.-H."/>
            <person name="Kim D."/>
            <person name="Kim S."/>
            <person name="Ryu S."/>
            <person name="Song J.Y."/>
            <person name="Lee S.K."/>
        </authorList>
    </citation>
    <scope>NUCLEOTIDE SEQUENCE [LARGE SCALE GENOMIC DNA]</scope>
    <source>
        <tissue evidence="2">Muscle</tissue>
    </source>
</reference>
<feature type="region of interest" description="Disordered" evidence="1">
    <location>
        <begin position="1"/>
        <end position="46"/>
    </location>
</feature>
<evidence type="ECO:0000313" key="3">
    <source>
        <dbReference type="Proteomes" id="UP000314294"/>
    </source>
</evidence>
<feature type="compositionally biased region" description="Basic and acidic residues" evidence="1">
    <location>
        <begin position="1"/>
        <end position="11"/>
    </location>
</feature>
<name>A0A4Z2IN99_9TELE</name>
<accession>A0A4Z2IN99</accession>